<organism evidence="1">
    <name type="scientific">Cronobacter turicensis</name>
    <dbReference type="NCBI Taxonomy" id="413502"/>
    <lineage>
        <taxon>Bacteria</taxon>
        <taxon>Pseudomonadati</taxon>
        <taxon>Pseudomonadota</taxon>
        <taxon>Gammaproteobacteria</taxon>
        <taxon>Enterobacterales</taxon>
        <taxon>Enterobacteriaceae</taxon>
        <taxon>Cronobacter</taxon>
    </lineage>
</organism>
<dbReference type="InterPro" id="IPR010985">
    <property type="entry name" value="Ribbon_hlx_hlx"/>
</dbReference>
<dbReference type="AlphaFoldDB" id="A0A2T7B0L1"/>
<gene>
    <name evidence="1" type="ORF">BS411_19165</name>
</gene>
<comment type="caution">
    <text evidence="1">The sequence shown here is derived from an EMBL/GenBank/DDBJ whole genome shotgun (WGS) entry which is preliminary data.</text>
</comment>
<sequence length="79" mass="8933">MSLVKQNRKQTASPRVMTFGENRDLDKVISAQPSGIQKRVNFNMAEEKHQRLKAACARQGASISDVMNDLVDSWLKDNE</sequence>
<proteinExistence type="predicted"/>
<dbReference type="Gene3D" id="1.10.1220.10">
    <property type="entry name" value="Met repressor-like"/>
    <property type="match status" value="1"/>
</dbReference>
<dbReference type="EMBL" id="MSAG01000034">
    <property type="protein sequence ID" value="PUX18568.1"/>
    <property type="molecule type" value="Genomic_DNA"/>
</dbReference>
<dbReference type="InterPro" id="IPR013321">
    <property type="entry name" value="Arc_rbn_hlx_hlx"/>
</dbReference>
<dbReference type="Pfam" id="PF09274">
    <property type="entry name" value="ParG"/>
    <property type="match status" value="1"/>
</dbReference>
<dbReference type="OrthoDB" id="517418at2"/>
<protein>
    <submittedName>
        <fullName evidence="1">DNA partition complex ParG</fullName>
    </submittedName>
</protein>
<dbReference type="SUPFAM" id="SSF47598">
    <property type="entry name" value="Ribbon-helix-helix"/>
    <property type="match status" value="1"/>
</dbReference>
<dbReference type="GO" id="GO:0006355">
    <property type="term" value="P:regulation of DNA-templated transcription"/>
    <property type="evidence" value="ECO:0007669"/>
    <property type="project" value="InterPro"/>
</dbReference>
<dbReference type="GO" id="GO:0043565">
    <property type="term" value="F:sequence-specific DNA binding"/>
    <property type="evidence" value="ECO:0007669"/>
    <property type="project" value="UniProtKB-ARBA"/>
</dbReference>
<dbReference type="OMA" id="EEKHTRF"/>
<name>A0A2T7B0L1_9ENTR</name>
<dbReference type="InterPro" id="IPR015354">
    <property type="entry name" value="DNA_partition_ParG"/>
</dbReference>
<accession>A0A2T7B0L1</accession>
<reference evidence="1" key="1">
    <citation type="submission" date="2016-12" db="EMBL/GenBank/DDBJ databases">
        <title>Analysis of the Molecular Diversity Among Cronobacter Species Isolated from Filth Flies Using a Pan Genomic DNA Microarray.</title>
        <authorList>
            <person name="Pava-Ripoll M."/>
            <person name="Tall B."/>
            <person name="Farber J."/>
            <person name="Fanning S."/>
            <person name="Lehner A."/>
            <person name="Stephan R."/>
            <person name="Pagotto F."/>
            <person name="Iverson C."/>
            <person name="Ziobro G."/>
            <person name="Miller A."/>
            <person name="Pearson R."/>
            <person name="Yan Q."/>
            <person name="Kim M."/>
            <person name="Jeong S."/>
            <person name="Park J."/>
            <person name="Jun S."/>
            <person name="Choi H."/>
            <person name="Chung T."/>
            <person name="Yoo Y."/>
            <person name="Park E."/>
            <person name="Hwang S."/>
            <person name="Lee B."/>
            <person name="Sathyamoorthy V."/>
            <person name="Carter L."/>
            <person name="Mammel M."/>
            <person name="Jackson S."/>
            <person name="Kothary M."/>
            <person name="Patel I."/>
            <person name="Grim C."/>
            <person name="Gopinath G."/>
            <person name="Gangiredla J."/>
            <person name="Chase H."/>
        </authorList>
    </citation>
    <scope>NUCLEOTIDE SEQUENCE [LARGE SCALE GENOMIC DNA]</scope>
    <source>
        <strain evidence="1">MOD1-Sh41s</strain>
    </source>
</reference>
<evidence type="ECO:0000313" key="1">
    <source>
        <dbReference type="EMBL" id="PUX18568.1"/>
    </source>
</evidence>
<dbReference type="RefSeq" id="WP_012815885.1">
    <property type="nucleotide sequence ID" value="NZ_CP187986.1"/>
</dbReference>